<dbReference type="EMBL" id="VTPC01027512">
    <property type="protein sequence ID" value="KAF2891589.1"/>
    <property type="molecule type" value="Genomic_DNA"/>
</dbReference>
<reference evidence="2" key="1">
    <citation type="submission" date="2019-08" db="EMBL/GenBank/DDBJ databases">
        <title>The genome of the North American firefly Photinus pyralis.</title>
        <authorList>
            <consortium name="Photinus pyralis genome working group"/>
            <person name="Fallon T.R."/>
            <person name="Sander Lower S.E."/>
            <person name="Weng J.-K."/>
        </authorList>
    </citation>
    <scope>NUCLEOTIDE SEQUENCE</scope>
    <source>
        <strain evidence="2">TRF0915ILg1</strain>
        <tissue evidence="2">Whole body</tissue>
    </source>
</reference>
<proteinExistence type="predicted"/>
<protein>
    <submittedName>
        <fullName evidence="2">Uncharacterized protein</fullName>
    </submittedName>
</protein>
<feature type="region of interest" description="Disordered" evidence="1">
    <location>
        <begin position="1"/>
        <end position="25"/>
    </location>
</feature>
<sequence length="107" mass="12247">MTWMNITENHVNGTEEQKRELEKRTQEQSSYWLEEREKHLIASKFELVCRRKIDDSTSMNLNIAAVAGCMSTGNGYSKIEELLPELMNILPMSSSTELQVQIGKPSL</sequence>
<evidence type="ECO:0000313" key="2">
    <source>
        <dbReference type="EMBL" id="KAF2891589.1"/>
    </source>
</evidence>
<feature type="compositionally biased region" description="Polar residues" evidence="1">
    <location>
        <begin position="1"/>
        <end position="12"/>
    </location>
</feature>
<feature type="compositionally biased region" description="Basic and acidic residues" evidence="1">
    <location>
        <begin position="13"/>
        <end position="25"/>
    </location>
</feature>
<dbReference type="OrthoDB" id="6919900at2759"/>
<dbReference type="AlphaFoldDB" id="A0A8K0CS67"/>
<dbReference type="Proteomes" id="UP000801492">
    <property type="component" value="Unassembled WGS sequence"/>
</dbReference>
<organism evidence="2 3">
    <name type="scientific">Ignelater luminosus</name>
    <name type="common">Cucubano</name>
    <name type="synonym">Pyrophorus luminosus</name>
    <dbReference type="NCBI Taxonomy" id="2038154"/>
    <lineage>
        <taxon>Eukaryota</taxon>
        <taxon>Metazoa</taxon>
        <taxon>Ecdysozoa</taxon>
        <taxon>Arthropoda</taxon>
        <taxon>Hexapoda</taxon>
        <taxon>Insecta</taxon>
        <taxon>Pterygota</taxon>
        <taxon>Neoptera</taxon>
        <taxon>Endopterygota</taxon>
        <taxon>Coleoptera</taxon>
        <taxon>Polyphaga</taxon>
        <taxon>Elateriformia</taxon>
        <taxon>Elateroidea</taxon>
        <taxon>Elateridae</taxon>
        <taxon>Agrypninae</taxon>
        <taxon>Pyrophorini</taxon>
        <taxon>Ignelater</taxon>
    </lineage>
</organism>
<name>A0A8K0CS67_IGNLU</name>
<evidence type="ECO:0000256" key="1">
    <source>
        <dbReference type="SAM" id="MobiDB-lite"/>
    </source>
</evidence>
<keyword evidence="3" id="KW-1185">Reference proteome</keyword>
<comment type="caution">
    <text evidence="2">The sequence shown here is derived from an EMBL/GenBank/DDBJ whole genome shotgun (WGS) entry which is preliminary data.</text>
</comment>
<gene>
    <name evidence="2" type="ORF">ILUMI_14584</name>
</gene>
<evidence type="ECO:0000313" key="3">
    <source>
        <dbReference type="Proteomes" id="UP000801492"/>
    </source>
</evidence>
<accession>A0A8K0CS67</accession>